<feature type="compositionally biased region" description="Polar residues" evidence="1">
    <location>
        <begin position="58"/>
        <end position="67"/>
    </location>
</feature>
<evidence type="ECO:0000313" key="2">
    <source>
        <dbReference type="EMBL" id="CAG8781679.1"/>
    </source>
</evidence>
<feature type="region of interest" description="Disordered" evidence="1">
    <location>
        <begin position="43"/>
        <end position="74"/>
    </location>
</feature>
<evidence type="ECO:0000256" key="1">
    <source>
        <dbReference type="SAM" id="MobiDB-lite"/>
    </source>
</evidence>
<evidence type="ECO:0000313" key="3">
    <source>
        <dbReference type="Proteomes" id="UP000789901"/>
    </source>
</evidence>
<organism evidence="2 3">
    <name type="scientific">Gigaspora margarita</name>
    <dbReference type="NCBI Taxonomy" id="4874"/>
    <lineage>
        <taxon>Eukaryota</taxon>
        <taxon>Fungi</taxon>
        <taxon>Fungi incertae sedis</taxon>
        <taxon>Mucoromycota</taxon>
        <taxon>Glomeromycotina</taxon>
        <taxon>Glomeromycetes</taxon>
        <taxon>Diversisporales</taxon>
        <taxon>Gigasporaceae</taxon>
        <taxon>Gigaspora</taxon>
    </lineage>
</organism>
<gene>
    <name evidence="2" type="ORF">GMARGA_LOCUS19815</name>
</gene>
<keyword evidence="3" id="KW-1185">Reference proteome</keyword>
<name>A0ABN7VKQ6_GIGMA</name>
<feature type="region of interest" description="Disordered" evidence="1">
    <location>
        <begin position="86"/>
        <end position="107"/>
    </location>
</feature>
<reference evidence="2 3" key="1">
    <citation type="submission" date="2021-06" db="EMBL/GenBank/DDBJ databases">
        <authorList>
            <person name="Kallberg Y."/>
            <person name="Tangrot J."/>
            <person name="Rosling A."/>
        </authorList>
    </citation>
    <scope>NUCLEOTIDE SEQUENCE [LARGE SCALE GENOMIC DNA]</scope>
    <source>
        <strain evidence="2 3">120-4 pot B 10/14</strain>
    </source>
</reference>
<accession>A0ABN7VKQ6</accession>
<comment type="caution">
    <text evidence="2">The sequence shown here is derived from an EMBL/GenBank/DDBJ whole genome shotgun (WGS) entry which is preliminary data.</text>
</comment>
<protein>
    <submittedName>
        <fullName evidence="2">31099_t:CDS:1</fullName>
    </submittedName>
</protein>
<dbReference type="EMBL" id="CAJVQB010016836">
    <property type="protein sequence ID" value="CAG8781679.1"/>
    <property type="molecule type" value="Genomic_DNA"/>
</dbReference>
<sequence length="107" mass="12592">MFDNPLEPCNSIFNHQLPQARDVKNLLSQLLNELTHKYDSWYVPQQMQTRERPVGSRNKAQNSTNRDPSAFELEEIRINSRRYGMYKRTGHNSQTCPNDMKHSVTKI</sequence>
<proteinExistence type="predicted"/>
<dbReference type="Proteomes" id="UP000789901">
    <property type="component" value="Unassembled WGS sequence"/>
</dbReference>